<organism evidence="2 3">
    <name type="scientific">Dorcoceras hygrometricum</name>
    <dbReference type="NCBI Taxonomy" id="472368"/>
    <lineage>
        <taxon>Eukaryota</taxon>
        <taxon>Viridiplantae</taxon>
        <taxon>Streptophyta</taxon>
        <taxon>Embryophyta</taxon>
        <taxon>Tracheophyta</taxon>
        <taxon>Spermatophyta</taxon>
        <taxon>Magnoliopsida</taxon>
        <taxon>eudicotyledons</taxon>
        <taxon>Gunneridae</taxon>
        <taxon>Pentapetalae</taxon>
        <taxon>asterids</taxon>
        <taxon>lamiids</taxon>
        <taxon>Lamiales</taxon>
        <taxon>Gesneriaceae</taxon>
        <taxon>Didymocarpoideae</taxon>
        <taxon>Trichosporeae</taxon>
        <taxon>Loxocarpinae</taxon>
        <taxon>Dorcoceras</taxon>
    </lineage>
</organism>
<dbReference type="AlphaFoldDB" id="A0A2Z7CSU5"/>
<proteinExistence type="predicted"/>
<evidence type="ECO:0000256" key="1">
    <source>
        <dbReference type="SAM" id="MobiDB-lite"/>
    </source>
</evidence>
<feature type="region of interest" description="Disordered" evidence="1">
    <location>
        <begin position="106"/>
        <end position="128"/>
    </location>
</feature>
<keyword evidence="3" id="KW-1185">Reference proteome</keyword>
<protein>
    <submittedName>
        <fullName evidence="2">Uncharacterized protein</fullName>
    </submittedName>
</protein>
<sequence>MPNSKLNYKLNSYLYTAKYLKQILPSTAEHNQHNQLSPGFGAHGRRLQEAEICTRVAIERAKQGEFSATKIVRNGGGKRRESTEIGYVEQPSVYSRKLPQCSHLIPHSANTLRKRKHSNDNVNETSEN</sequence>
<name>A0A2Z7CSU5_9LAMI</name>
<dbReference type="Proteomes" id="UP000250235">
    <property type="component" value="Unassembled WGS sequence"/>
</dbReference>
<evidence type="ECO:0000313" key="3">
    <source>
        <dbReference type="Proteomes" id="UP000250235"/>
    </source>
</evidence>
<dbReference type="EMBL" id="KQ992714">
    <property type="protein sequence ID" value="KZV49863.1"/>
    <property type="molecule type" value="Genomic_DNA"/>
</dbReference>
<evidence type="ECO:0000313" key="2">
    <source>
        <dbReference type="EMBL" id="KZV49863.1"/>
    </source>
</evidence>
<gene>
    <name evidence="2" type="ORF">F511_42228</name>
</gene>
<reference evidence="2 3" key="1">
    <citation type="journal article" date="2015" name="Proc. Natl. Acad. Sci. U.S.A.">
        <title>The resurrection genome of Boea hygrometrica: A blueprint for survival of dehydration.</title>
        <authorList>
            <person name="Xiao L."/>
            <person name="Yang G."/>
            <person name="Zhang L."/>
            <person name="Yang X."/>
            <person name="Zhao S."/>
            <person name="Ji Z."/>
            <person name="Zhou Q."/>
            <person name="Hu M."/>
            <person name="Wang Y."/>
            <person name="Chen M."/>
            <person name="Xu Y."/>
            <person name="Jin H."/>
            <person name="Xiao X."/>
            <person name="Hu G."/>
            <person name="Bao F."/>
            <person name="Hu Y."/>
            <person name="Wan P."/>
            <person name="Li L."/>
            <person name="Deng X."/>
            <person name="Kuang T."/>
            <person name="Xiang C."/>
            <person name="Zhu J.K."/>
            <person name="Oliver M.J."/>
            <person name="He Y."/>
        </authorList>
    </citation>
    <scope>NUCLEOTIDE SEQUENCE [LARGE SCALE GENOMIC DNA]</scope>
    <source>
        <strain evidence="3">cv. XS01</strain>
    </source>
</reference>
<accession>A0A2Z7CSU5</accession>